<organism evidence="1 2">
    <name type="scientific">Clitoria ternatea</name>
    <name type="common">Butterfly pea</name>
    <dbReference type="NCBI Taxonomy" id="43366"/>
    <lineage>
        <taxon>Eukaryota</taxon>
        <taxon>Viridiplantae</taxon>
        <taxon>Streptophyta</taxon>
        <taxon>Embryophyta</taxon>
        <taxon>Tracheophyta</taxon>
        <taxon>Spermatophyta</taxon>
        <taxon>Magnoliopsida</taxon>
        <taxon>eudicotyledons</taxon>
        <taxon>Gunneridae</taxon>
        <taxon>Pentapetalae</taxon>
        <taxon>rosids</taxon>
        <taxon>fabids</taxon>
        <taxon>Fabales</taxon>
        <taxon>Fabaceae</taxon>
        <taxon>Papilionoideae</taxon>
        <taxon>50 kb inversion clade</taxon>
        <taxon>NPAAA clade</taxon>
        <taxon>indigoferoid/millettioid clade</taxon>
        <taxon>Phaseoleae</taxon>
        <taxon>Clitoria</taxon>
    </lineage>
</organism>
<name>A0AAN9K1A3_CLITE</name>
<dbReference type="AlphaFoldDB" id="A0AAN9K1A3"/>
<protein>
    <submittedName>
        <fullName evidence="1">Uncharacterized protein</fullName>
    </submittedName>
</protein>
<dbReference type="Proteomes" id="UP001359559">
    <property type="component" value="Unassembled WGS sequence"/>
</dbReference>
<evidence type="ECO:0000313" key="1">
    <source>
        <dbReference type="EMBL" id="KAK7309370.1"/>
    </source>
</evidence>
<proteinExistence type="predicted"/>
<dbReference type="EMBL" id="JAYKXN010000002">
    <property type="protein sequence ID" value="KAK7309370.1"/>
    <property type="molecule type" value="Genomic_DNA"/>
</dbReference>
<keyword evidence="2" id="KW-1185">Reference proteome</keyword>
<comment type="caution">
    <text evidence="1">The sequence shown here is derived from an EMBL/GenBank/DDBJ whole genome shotgun (WGS) entry which is preliminary data.</text>
</comment>
<sequence>MIVTVVRNLFIFSECRIWILVCSSMTGQRKTSIHHGLPRDPLVVLGKKSLSSLRRPYLDIGEHDRIQIHVYLLPVCGNCVYCLGSRNFTNVWR</sequence>
<evidence type="ECO:0000313" key="2">
    <source>
        <dbReference type="Proteomes" id="UP001359559"/>
    </source>
</evidence>
<gene>
    <name evidence="1" type="ORF">RJT34_06035</name>
</gene>
<reference evidence="1 2" key="1">
    <citation type="submission" date="2024-01" db="EMBL/GenBank/DDBJ databases">
        <title>The genomes of 5 underutilized Papilionoideae crops provide insights into root nodulation and disease resistance.</title>
        <authorList>
            <person name="Yuan L."/>
        </authorList>
    </citation>
    <scope>NUCLEOTIDE SEQUENCE [LARGE SCALE GENOMIC DNA]</scope>
    <source>
        <strain evidence="1">LY-2023</strain>
        <tissue evidence="1">Leaf</tissue>
    </source>
</reference>
<accession>A0AAN9K1A3</accession>